<dbReference type="Proteomes" id="UP001139103">
    <property type="component" value="Unassembled WGS sequence"/>
</dbReference>
<dbReference type="EMBL" id="JAJKFT010000010">
    <property type="protein sequence ID" value="MCC9629476.1"/>
    <property type="molecule type" value="Genomic_DNA"/>
</dbReference>
<dbReference type="GO" id="GO:0030674">
    <property type="term" value="F:protein-macromolecule adaptor activity"/>
    <property type="evidence" value="ECO:0007669"/>
    <property type="project" value="InterPro"/>
</dbReference>
<protein>
    <recommendedName>
        <fullName evidence="2">SLA1 homology domain-containing protein</fullName>
    </recommendedName>
</protein>
<dbReference type="Pfam" id="PF03983">
    <property type="entry name" value="SHD1"/>
    <property type="match status" value="1"/>
</dbReference>
<keyword evidence="4" id="KW-1185">Reference proteome</keyword>
<dbReference type="GO" id="GO:0042802">
    <property type="term" value="F:identical protein binding"/>
    <property type="evidence" value="ECO:0007669"/>
    <property type="project" value="InterPro"/>
</dbReference>
<dbReference type="RefSeq" id="WP_230219590.1">
    <property type="nucleotide sequence ID" value="NZ_JAJKFT010000010.1"/>
</dbReference>
<proteinExistence type="predicted"/>
<comment type="caution">
    <text evidence="3">The sequence shown here is derived from an EMBL/GenBank/DDBJ whole genome shotgun (WGS) entry which is preliminary data.</text>
</comment>
<feature type="domain" description="SLA1 homology" evidence="2">
    <location>
        <begin position="36"/>
        <end position="90"/>
    </location>
</feature>
<dbReference type="GO" id="GO:0043130">
    <property type="term" value="F:ubiquitin binding"/>
    <property type="evidence" value="ECO:0007669"/>
    <property type="project" value="InterPro"/>
</dbReference>
<accession>A0A9X1MMU1</accession>
<dbReference type="Gene3D" id="2.130.10.10">
    <property type="entry name" value="YVTN repeat-like/Quinoprotein amine dehydrogenase"/>
    <property type="match status" value="1"/>
</dbReference>
<evidence type="ECO:0000256" key="1">
    <source>
        <dbReference type="SAM" id="MobiDB-lite"/>
    </source>
</evidence>
<dbReference type="InterPro" id="IPR015943">
    <property type="entry name" value="WD40/YVTN_repeat-like_dom_sf"/>
</dbReference>
<dbReference type="InterPro" id="IPR011047">
    <property type="entry name" value="Quinoprotein_ADH-like_sf"/>
</dbReference>
<feature type="region of interest" description="Disordered" evidence="1">
    <location>
        <begin position="91"/>
        <end position="131"/>
    </location>
</feature>
<dbReference type="InterPro" id="IPR007131">
    <property type="entry name" value="SHD1"/>
</dbReference>
<dbReference type="Gene3D" id="2.30.30.700">
    <property type="entry name" value="SLA1 homology domain 1"/>
    <property type="match status" value="1"/>
</dbReference>
<name>A0A9X1MMU1_9BACT</name>
<dbReference type="GO" id="GO:0008092">
    <property type="term" value="F:cytoskeletal protein binding"/>
    <property type="evidence" value="ECO:0007669"/>
    <property type="project" value="InterPro"/>
</dbReference>
<evidence type="ECO:0000313" key="4">
    <source>
        <dbReference type="Proteomes" id="UP001139103"/>
    </source>
</evidence>
<evidence type="ECO:0000313" key="3">
    <source>
        <dbReference type="EMBL" id="MCC9629476.1"/>
    </source>
</evidence>
<dbReference type="AlphaFoldDB" id="A0A9X1MMU1"/>
<organism evidence="3 4">
    <name type="scientific">Blastopirellula sediminis</name>
    <dbReference type="NCBI Taxonomy" id="2894196"/>
    <lineage>
        <taxon>Bacteria</taxon>
        <taxon>Pseudomonadati</taxon>
        <taxon>Planctomycetota</taxon>
        <taxon>Planctomycetia</taxon>
        <taxon>Pirellulales</taxon>
        <taxon>Pirellulaceae</taxon>
        <taxon>Blastopirellula</taxon>
    </lineage>
</organism>
<reference evidence="3" key="1">
    <citation type="submission" date="2021-11" db="EMBL/GenBank/DDBJ databases">
        <title>Genome sequence.</title>
        <authorList>
            <person name="Sun Q."/>
        </authorList>
    </citation>
    <scope>NUCLEOTIDE SEQUENCE</scope>
    <source>
        <strain evidence="3">JC732</strain>
    </source>
</reference>
<evidence type="ECO:0000259" key="2">
    <source>
        <dbReference type="Pfam" id="PF03983"/>
    </source>
</evidence>
<sequence>MHTHCHSAGSFRLPIRTFLLSLAALLVAGNVSFGQESRTWTDSTGKFTIVGKISSNDGKTLRIEKSDGKVVAIPVDKLSKADQEFLAKAAAENPFQEEEASPFQPEAPAMKNDDADDDPSPAAASGEPRNVNIRLNNVRKVAMQPQKDEFGIEVTPPAAVKFRTKPTSVPPTLQFFDGLDEMEVSANGRVLLSFGCDVRHIRRDNPRLVEGLTDDQRIQRYVLIDAASGKTLSEGKYAGDSYKVFALHDDGVRFAVRKTVWGHGKSGVLEIWAFNGPKTILRGFRLEPFAEVSWDPEKDVDWAEFVGDRLLVGNGKIVMALNATDYRPQYQLEMNGRPTITPDKKHAIFFKDKNLAVLDVATGKIVCAMPFDSNFAPTMGIDPQGKSLVCLSGNELTKFNLQNGQVEMQFTTTMSAQQARGLIVLNERYFLTPNGELFDMQDQIKVWSFTGAAKIRQLGDTTIFYKGEGNRADGAIVCQQLPGEKLAAHLDQLTKQPGFFCLEPGVKVRLDVEGLPDPQKKQEILASLFKKLEANGAIVDPNGQVVLKASVESKGPKEVRFFGGGNVTFQEFLSKLEMTFQGKTVWSRSGNNIPGILQYDQVEGMAAAAAKHNHPSYYLFEHAVIPRKVARPAEGNEVGATKVTVNGLQ</sequence>
<gene>
    <name evidence="3" type="ORF">LOC68_13835</name>
</gene>
<dbReference type="SUPFAM" id="SSF50998">
    <property type="entry name" value="Quinoprotein alcohol dehydrogenase-like"/>
    <property type="match status" value="1"/>
</dbReference>